<dbReference type="PROSITE" id="PS51031">
    <property type="entry name" value="BESS"/>
    <property type="match status" value="1"/>
</dbReference>
<dbReference type="AlphaFoldDB" id="A0A2S2NQS0"/>
<reference evidence="4" key="1">
    <citation type="submission" date="2018-04" db="EMBL/GenBank/DDBJ databases">
        <title>Transcriptome of Schizaphis graminum biotype I.</title>
        <authorList>
            <person name="Scully E.D."/>
            <person name="Geib S.M."/>
            <person name="Palmer N.A."/>
            <person name="Koch K."/>
            <person name="Bradshaw J."/>
            <person name="Heng-Moss T."/>
            <person name="Sarath G."/>
        </authorList>
    </citation>
    <scope>NUCLEOTIDE SEQUENCE</scope>
</reference>
<dbReference type="GO" id="GO:0005634">
    <property type="term" value="C:nucleus"/>
    <property type="evidence" value="ECO:0007669"/>
    <property type="project" value="UniProtKB-SubCell"/>
</dbReference>
<evidence type="ECO:0000256" key="1">
    <source>
        <dbReference type="PROSITE-ProRule" id="PRU00371"/>
    </source>
</evidence>
<dbReference type="EMBL" id="GGMR01006944">
    <property type="protein sequence ID" value="MBY19563.1"/>
    <property type="molecule type" value="Transcribed_RNA"/>
</dbReference>
<gene>
    <name evidence="4" type="ORF">g.172784</name>
</gene>
<feature type="compositionally biased region" description="Polar residues" evidence="2">
    <location>
        <begin position="13"/>
        <end position="22"/>
    </location>
</feature>
<accession>A0A2S2NQS0</accession>
<evidence type="ECO:0000313" key="4">
    <source>
        <dbReference type="EMBL" id="MBY19563.1"/>
    </source>
</evidence>
<dbReference type="InterPro" id="IPR004210">
    <property type="entry name" value="BESS_motif"/>
</dbReference>
<proteinExistence type="predicted"/>
<dbReference type="GO" id="GO:0003677">
    <property type="term" value="F:DNA binding"/>
    <property type="evidence" value="ECO:0007669"/>
    <property type="project" value="InterPro"/>
</dbReference>
<feature type="region of interest" description="Disordered" evidence="2">
    <location>
        <begin position="46"/>
        <end position="65"/>
    </location>
</feature>
<dbReference type="Pfam" id="PF02944">
    <property type="entry name" value="BESS"/>
    <property type="match status" value="1"/>
</dbReference>
<evidence type="ECO:0000256" key="2">
    <source>
        <dbReference type="SAM" id="MobiDB-lite"/>
    </source>
</evidence>
<evidence type="ECO:0000259" key="3">
    <source>
        <dbReference type="PROSITE" id="PS51031"/>
    </source>
</evidence>
<protein>
    <recommendedName>
        <fullName evidence="3">BESS domain-containing protein</fullName>
    </recommendedName>
</protein>
<feature type="domain" description="BESS" evidence="3">
    <location>
        <begin position="108"/>
        <end position="147"/>
    </location>
</feature>
<organism evidence="4">
    <name type="scientific">Schizaphis graminum</name>
    <name type="common">Green bug aphid</name>
    <dbReference type="NCBI Taxonomy" id="13262"/>
    <lineage>
        <taxon>Eukaryota</taxon>
        <taxon>Metazoa</taxon>
        <taxon>Ecdysozoa</taxon>
        <taxon>Arthropoda</taxon>
        <taxon>Hexapoda</taxon>
        <taxon>Insecta</taxon>
        <taxon>Pterygota</taxon>
        <taxon>Neoptera</taxon>
        <taxon>Paraneoptera</taxon>
        <taxon>Hemiptera</taxon>
        <taxon>Sternorrhyncha</taxon>
        <taxon>Aphidomorpha</taxon>
        <taxon>Aphidoidea</taxon>
        <taxon>Aphididae</taxon>
        <taxon>Aphidini</taxon>
        <taxon>Schizaphis</taxon>
    </lineage>
</organism>
<name>A0A2S2NQS0_SCHGA</name>
<sequence>MLFVKDSLIPSVTSGNLPTHMTSETRSEINDSEDDSIEIGNYEENSTDGLLSETPASFSSNEFSTPSLKKKCKKRRVENMDYDPFLKIEQQKLDLIREEQNRDSTMTNNPEYHFLMSLLPYFEKLDALEKLQLRANIQNVVFQTLQHKEIEKERAMMYIPPQTISSQKETYHQFPQNTGQNLSTPNMYTQNIYN</sequence>
<comment type="subcellular location">
    <subcellularLocation>
        <location evidence="1">Nucleus</location>
    </subcellularLocation>
</comment>
<feature type="region of interest" description="Disordered" evidence="2">
    <location>
        <begin position="13"/>
        <end position="40"/>
    </location>
</feature>
<keyword evidence="1" id="KW-0539">Nucleus</keyword>